<dbReference type="PANTHER" id="PTHR46450">
    <property type="entry name" value="INACTIVE HISTONE-LYSINE N-METHYLTRANSFERASE SUVR1-RELATED"/>
    <property type="match status" value="1"/>
</dbReference>
<keyword evidence="4" id="KW-0812">Transmembrane</keyword>
<dbReference type="InterPro" id="IPR018848">
    <property type="entry name" value="WIYLD_domain"/>
</dbReference>
<dbReference type="Pfam" id="PF05033">
    <property type="entry name" value="Pre-SET"/>
    <property type="match status" value="1"/>
</dbReference>
<comment type="caution">
    <text evidence="6">The sequence shown here is derived from an EMBL/GenBank/DDBJ whole genome shotgun (WGS) entry which is preliminary data.</text>
</comment>
<comment type="subcellular location">
    <subcellularLocation>
        <location evidence="1">Chromosome</location>
    </subcellularLocation>
</comment>
<dbReference type="AlphaFoldDB" id="A0A498K9X4"/>
<dbReference type="InterPro" id="IPR025776">
    <property type="entry name" value="SUVR4/1/2"/>
</dbReference>
<dbReference type="InterPro" id="IPR043017">
    <property type="entry name" value="WIYLD_dom_sf"/>
</dbReference>
<evidence type="ECO:0000259" key="5">
    <source>
        <dbReference type="PROSITE" id="PS50280"/>
    </source>
</evidence>
<reference evidence="6 7" key="1">
    <citation type="submission" date="2018-10" db="EMBL/GenBank/DDBJ databases">
        <title>A high-quality apple genome assembly.</title>
        <authorList>
            <person name="Hu J."/>
        </authorList>
    </citation>
    <scope>NUCLEOTIDE SEQUENCE [LARGE SCALE GENOMIC DNA]</scope>
    <source>
        <strain evidence="7">cv. HFTH1</strain>
        <tissue evidence="6">Young leaf</tissue>
    </source>
</reference>
<dbReference type="InterPro" id="IPR007728">
    <property type="entry name" value="Pre-SET_dom"/>
</dbReference>
<evidence type="ECO:0000256" key="3">
    <source>
        <dbReference type="SAM" id="MobiDB-lite"/>
    </source>
</evidence>
<dbReference type="SMART" id="SM00468">
    <property type="entry name" value="PreSET"/>
    <property type="match status" value="1"/>
</dbReference>
<keyword evidence="2" id="KW-0158">Chromosome</keyword>
<proteinExistence type="predicted"/>
<dbReference type="InterPro" id="IPR001214">
    <property type="entry name" value="SET_dom"/>
</dbReference>
<dbReference type="Pfam" id="PF00856">
    <property type="entry name" value="SET"/>
    <property type="match status" value="1"/>
</dbReference>
<evidence type="ECO:0000313" key="7">
    <source>
        <dbReference type="Proteomes" id="UP000290289"/>
    </source>
</evidence>
<dbReference type="Pfam" id="PF10440">
    <property type="entry name" value="WIYLD"/>
    <property type="match status" value="1"/>
</dbReference>
<dbReference type="STRING" id="3750.A0A498K9X4"/>
<dbReference type="EMBL" id="RDQH01000328">
    <property type="protein sequence ID" value="RXI05079.1"/>
    <property type="molecule type" value="Genomic_DNA"/>
</dbReference>
<keyword evidence="4" id="KW-1133">Transmembrane helix</keyword>
<evidence type="ECO:0000256" key="1">
    <source>
        <dbReference type="ARBA" id="ARBA00004286"/>
    </source>
</evidence>
<keyword evidence="7" id="KW-1185">Reference proteome</keyword>
<dbReference type="Gene3D" id="1.10.8.850">
    <property type="entry name" value="Histone-lysine N methyltransferase , C-terminal domain-like"/>
    <property type="match status" value="1"/>
</dbReference>
<keyword evidence="4" id="KW-0472">Membrane</keyword>
<dbReference type="GO" id="GO:0042054">
    <property type="term" value="F:histone methyltransferase activity"/>
    <property type="evidence" value="ECO:0007669"/>
    <property type="project" value="InterPro"/>
</dbReference>
<sequence>MPPMPKKNRKMAADACRAMKEFGISEVRTRAGVKELLKLYENNWELIVEDNHRVLLEFLLEGDTDNNKEEEEAEADEEIAEQKGKGVSICESKFHVMELSLTTQTAFIEIIVLFLFPLAFLYSSVFVFHIILCQAVKRKNKAAPSHGKTEDVQIPIKRYCTRQQTKQALSPLKCATPCLAETPSKMAHQNEDSEESEDSQPLVRRSRRRLQEGEVLDSGNNFSPVCNRNTQQEESLSMMCEDSCSDFDDDGLNFLEVKSSTVDSRGTVLDLSLFDVESSPPKGELEMSLICHPSLHSDFDLPHSDEALELLEETCMKSYGVRECLVETGFDSTFDESTISRDVAELKNSDAQDVLESHYQGNDCNTLSSPSELFVFQNLIKVVPHIPKHIAFGCFNDLHRLIGFSSTDIESICGDSAKRLVIFQGQKSPKLRKLEEAAHDYHSSIGVIKSGVYIEDITRGEERVKISLEDGKNVEDLPNFLYIRQSLVYKNASVKFSLGRMSHDGCYSRCYGDCLTSPMPCVCASETGGQFAYTPGGLVKEMFLEKCIALKREPIQHHCFYCRECPLEKSKYEKSSVACKGHLLHKFIKECWHTCGCNKNCGNRIVQQGISGKLQVFLTPEGKGWGLRTLEDLPRGAFVCEYVGEILTNTELHERNVPSTGKKHAYYAVPLDAGWGVKGVLKDEEALCLDATVYGNVARFINHRCSDATLVEIPVEVETPDHHYYHLALFTTRNIAAMEELTWDYGIDFRERDHPRTAFQCLCGSPLCRDRKESKGDVQLHTYARRRRCRIEFLFFGASIDFLKAKCYWFDLEKGYLRVGLLHFANIKQILDLPISNSVTLSEGEAMDWWERSRAEATKKNGRDARWR</sequence>
<dbReference type="CDD" id="cd10538">
    <property type="entry name" value="SET_SETDB-like"/>
    <property type="match status" value="1"/>
</dbReference>
<dbReference type="InterPro" id="IPR046341">
    <property type="entry name" value="SET_dom_sf"/>
</dbReference>
<feature type="region of interest" description="Disordered" evidence="3">
    <location>
        <begin position="184"/>
        <end position="205"/>
    </location>
</feature>
<evidence type="ECO:0000313" key="6">
    <source>
        <dbReference type="EMBL" id="RXI05079.1"/>
    </source>
</evidence>
<dbReference type="SUPFAM" id="SSF82199">
    <property type="entry name" value="SET domain"/>
    <property type="match status" value="1"/>
</dbReference>
<dbReference type="Proteomes" id="UP000290289">
    <property type="component" value="Chromosome 2"/>
</dbReference>
<dbReference type="GO" id="GO:0005694">
    <property type="term" value="C:chromosome"/>
    <property type="evidence" value="ECO:0007669"/>
    <property type="project" value="UniProtKB-SubCell"/>
</dbReference>
<dbReference type="PANTHER" id="PTHR46450:SF24">
    <property type="entry name" value="HISTONE-LYSINE N-METHYLTRANSFERASE SUVR4"/>
    <property type="match status" value="1"/>
</dbReference>
<dbReference type="GO" id="GO:0005634">
    <property type="term" value="C:nucleus"/>
    <property type="evidence" value="ECO:0007669"/>
    <property type="project" value="InterPro"/>
</dbReference>
<accession>A0A498K9X4</accession>
<dbReference type="GO" id="GO:0008270">
    <property type="term" value="F:zinc ion binding"/>
    <property type="evidence" value="ECO:0007669"/>
    <property type="project" value="InterPro"/>
</dbReference>
<dbReference type="PROSITE" id="PS51580">
    <property type="entry name" value="SAM_MT43_3"/>
    <property type="match status" value="1"/>
</dbReference>
<feature type="domain" description="SET" evidence="5">
    <location>
        <begin position="612"/>
        <end position="746"/>
    </location>
</feature>
<dbReference type="PROSITE" id="PS50280">
    <property type="entry name" value="SET"/>
    <property type="match status" value="1"/>
</dbReference>
<dbReference type="SMART" id="SM00317">
    <property type="entry name" value="SET"/>
    <property type="match status" value="1"/>
</dbReference>
<protein>
    <recommendedName>
        <fullName evidence="5">SET domain-containing protein</fullName>
    </recommendedName>
</protein>
<evidence type="ECO:0000256" key="2">
    <source>
        <dbReference type="ARBA" id="ARBA00022454"/>
    </source>
</evidence>
<name>A0A498K9X4_MALDO</name>
<organism evidence="6 7">
    <name type="scientific">Malus domestica</name>
    <name type="common">Apple</name>
    <name type="synonym">Pyrus malus</name>
    <dbReference type="NCBI Taxonomy" id="3750"/>
    <lineage>
        <taxon>Eukaryota</taxon>
        <taxon>Viridiplantae</taxon>
        <taxon>Streptophyta</taxon>
        <taxon>Embryophyta</taxon>
        <taxon>Tracheophyta</taxon>
        <taxon>Spermatophyta</taxon>
        <taxon>Magnoliopsida</taxon>
        <taxon>eudicotyledons</taxon>
        <taxon>Gunneridae</taxon>
        <taxon>Pentapetalae</taxon>
        <taxon>rosids</taxon>
        <taxon>fabids</taxon>
        <taxon>Rosales</taxon>
        <taxon>Rosaceae</taxon>
        <taxon>Amygdaloideae</taxon>
        <taxon>Maleae</taxon>
        <taxon>Malus</taxon>
    </lineage>
</organism>
<dbReference type="Gene3D" id="2.170.270.10">
    <property type="entry name" value="SET domain"/>
    <property type="match status" value="1"/>
</dbReference>
<feature type="transmembrane region" description="Helical" evidence="4">
    <location>
        <begin position="107"/>
        <end position="132"/>
    </location>
</feature>
<gene>
    <name evidence="6" type="ORF">DVH24_006336</name>
</gene>
<evidence type="ECO:0000256" key="4">
    <source>
        <dbReference type="SAM" id="Phobius"/>
    </source>
</evidence>